<dbReference type="RefSeq" id="WP_368646939.1">
    <property type="nucleotide sequence ID" value="NZ_CP158255.1"/>
</dbReference>
<dbReference type="EMBL" id="CP158255">
    <property type="protein sequence ID" value="XDJ50155.1"/>
    <property type="molecule type" value="Genomic_DNA"/>
</dbReference>
<protein>
    <recommendedName>
        <fullName evidence="2">Lipoprotein</fullName>
    </recommendedName>
</protein>
<evidence type="ECO:0008006" key="2">
    <source>
        <dbReference type="Google" id="ProtNLM"/>
    </source>
</evidence>
<organism evidence="1">
    <name type="scientific">Castellaniella ginsengisoli</name>
    <dbReference type="NCBI Taxonomy" id="546114"/>
    <lineage>
        <taxon>Bacteria</taxon>
        <taxon>Pseudomonadati</taxon>
        <taxon>Pseudomonadota</taxon>
        <taxon>Betaproteobacteria</taxon>
        <taxon>Burkholderiales</taxon>
        <taxon>Alcaligenaceae</taxon>
        <taxon>Castellaniella</taxon>
    </lineage>
</organism>
<proteinExistence type="predicted"/>
<reference evidence="1" key="1">
    <citation type="submission" date="2024-05" db="EMBL/GenBank/DDBJ databases">
        <authorList>
            <person name="Luo Y.-C."/>
            <person name="Nicholds J."/>
            <person name="Mortimer T."/>
            <person name="Maboni G."/>
        </authorList>
    </citation>
    <scope>NUCLEOTIDE SEQUENCE</scope>
    <source>
        <strain evidence="1">151108</strain>
    </source>
</reference>
<dbReference type="AlphaFoldDB" id="A0AB39D7L0"/>
<name>A0AB39D7L0_9BURK</name>
<dbReference type="PROSITE" id="PS51257">
    <property type="entry name" value="PROKAR_LIPOPROTEIN"/>
    <property type="match status" value="1"/>
</dbReference>
<accession>A0AB39D7L0</accession>
<gene>
    <name evidence="1" type="ORF">ABRZ09_13245</name>
</gene>
<evidence type="ECO:0000313" key="1">
    <source>
        <dbReference type="EMBL" id="XDJ50155.1"/>
    </source>
</evidence>
<sequence length="81" mass="8863">MRVVLSMLLGLTLAGCGNVDGVFTLYRNSPADAHMRIHVATFDSTQSPGYNEANCGIARDLFQSQPGVLAGYWCEKGRFHE</sequence>